<dbReference type="Gene3D" id="3.40.710.10">
    <property type="entry name" value="DD-peptidase/beta-lactamase superfamily"/>
    <property type="match status" value="1"/>
</dbReference>
<accession>A0ABU5C5G6</accession>
<keyword evidence="2" id="KW-0472">Membrane</keyword>
<name>A0ABU5C5G6_9BACI</name>
<protein>
    <submittedName>
        <fullName evidence="4">Serine hydrolase</fullName>
        <ecNumber evidence="4">3.-.-.-</ecNumber>
    </submittedName>
</protein>
<comment type="caution">
    <text evidence="4">The sequence shown here is derived from an EMBL/GenBank/DDBJ whole genome shotgun (WGS) entry which is preliminary data.</text>
</comment>
<dbReference type="GO" id="GO:0016787">
    <property type="term" value="F:hydrolase activity"/>
    <property type="evidence" value="ECO:0007669"/>
    <property type="project" value="UniProtKB-KW"/>
</dbReference>
<evidence type="ECO:0000256" key="1">
    <source>
        <dbReference type="ARBA" id="ARBA00004370"/>
    </source>
</evidence>
<dbReference type="InterPro" id="IPR012338">
    <property type="entry name" value="Beta-lactam/transpept-like"/>
</dbReference>
<dbReference type="InterPro" id="IPR001466">
    <property type="entry name" value="Beta-lactam-related"/>
</dbReference>
<dbReference type="Pfam" id="PF00144">
    <property type="entry name" value="Beta-lactamase"/>
    <property type="match status" value="1"/>
</dbReference>
<keyword evidence="5" id="KW-1185">Reference proteome</keyword>
<evidence type="ECO:0000256" key="2">
    <source>
        <dbReference type="ARBA" id="ARBA00023136"/>
    </source>
</evidence>
<comment type="subcellular location">
    <subcellularLocation>
        <location evidence="1">Membrane</location>
    </subcellularLocation>
</comment>
<keyword evidence="4" id="KW-0378">Hydrolase</keyword>
<dbReference type="PANTHER" id="PTHR46825">
    <property type="entry name" value="D-ALANYL-D-ALANINE-CARBOXYPEPTIDASE/ENDOPEPTIDASE AMPH"/>
    <property type="match status" value="1"/>
</dbReference>
<dbReference type="Proteomes" id="UP001281447">
    <property type="component" value="Unassembled WGS sequence"/>
</dbReference>
<dbReference type="EMBL" id="JAWDIP010000003">
    <property type="protein sequence ID" value="MDY0393937.1"/>
    <property type="molecule type" value="Genomic_DNA"/>
</dbReference>
<feature type="domain" description="Beta-lactamase-related" evidence="3">
    <location>
        <begin position="4"/>
        <end position="306"/>
    </location>
</feature>
<dbReference type="PANTHER" id="PTHR46825:SF11">
    <property type="entry name" value="PENICILLIN-BINDING PROTEIN 4"/>
    <property type="match status" value="1"/>
</dbReference>
<sequence>MTLKRGNGILKGSNGFANRSEKIDNQVNTRFAIASGCKIYTAVAICMLVENGKLSFDSKLKDRLDTAFPYFDNNITIHHLLTHTSGVYDYFNEELMSDFELLWKSHPMYHVRSPKDFLPMFQYEKMQASINSHFEYNNTGYILLGLIIEHVAKCDFAAFVEENIFRKAGMMDSGYFEADRLPERTALGYIEDPKGSWKTNIYSLPAKGTPDGGAYTTVEDRSKFWEALMGNQLLSKEMTQMLLKPRVAVAAEDDIYYGYGGYMELNADKEVVKYIQMGYDPGANFREVYYPDTGTVIIVCSNEEEGAYELLKEIESIL</sequence>
<reference evidence="4 5" key="1">
    <citation type="submission" date="2023-10" db="EMBL/GenBank/DDBJ databases">
        <title>Virgibacillus halophilus 5B73C genome.</title>
        <authorList>
            <person name="Miliotis G."/>
            <person name="Sengupta P."/>
            <person name="Hameed A."/>
            <person name="Chuvochina M."/>
            <person name="Mcdonagh F."/>
            <person name="Simpson A.C."/>
            <person name="Singh N.K."/>
            <person name="Rekha P.D."/>
            <person name="Raman K."/>
            <person name="Hugenholtz P."/>
            <person name="Venkateswaran K."/>
        </authorList>
    </citation>
    <scope>NUCLEOTIDE SEQUENCE [LARGE SCALE GENOMIC DNA]</scope>
    <source>
        <strain evidence="4 5">5B73C</strain>
    </source>
</reference>
<dbReference type="EC" id="3.-.-.-" evidence="4"/>
<dbReference type="SUPFAM" id="SSF56601">
    <property type="entry name" value="beta-lactamase/transpeptidase-like"/>
    <property type="match status" value="1"/>
</dbReference>
<organism evidence="4 5">
    <name type="scientific">Tigheibacillus halophilus</name>
    <dbReference type="NCBI Taxonomy" id="361280"/>
    <lineage>
        <taxon>Bacteria</taxon>
        <taxon>Bacillati</taxon>
        <taxon>Bacillota</taxon>
        <taxon>Bacilli</taxon>
        <taxon>Bacillales</taxon>
        <taxon>Bacillaceae</taxon>
        <taxon>Tigheibacillus</taxon>
    </lineage>
</organism>
<dbReference type="InterPro" id="IPR050491">
    <property type="entry name" value="AmpC-like"/>
</dbReference>
<gene>
    <name evidence="4" type="ORF">RWE15_04985</name>
</gene>
<evidence type="ECO:0000259" key="3">
    <source>
        <dbReference type="Pfam" id="PF00144"/>
    </source>
</evidence>
<evidence type="ECO:0000313" key="4">
    <source>
        <dbReference type="EMBL" id="MDY0393937.1"/>
    </source>
</evidence>
<proteinExistence type="predicted"/>
<evidence type="ECO:0000313" key="5">
    <source>
        <dbReference type="Proteomes" id="UP001281447"/>
    </source>
</evidence>